<dbReference type="EMBL" id="JACEFB010000006">
    <property type="protein sequence ID" value="MBA2226467.1"/>
    <property type="molecule type" value="Genomic_DNA"/>
</dbReference>
<dbReference type="GO" id="GO:0016740">
    <property type="term" value="F:transferase activity"/>
    <property type="evidence" value="ECO:0007669"/>
    <property type="project" value="UniProtKB-KW"/>
</dbReference>
<dbReference type="InterPro" id="IPR029044">
    <property type="entry name" value="Nucleotide-diphossugar_trans"/>
</dbReference>
<name>A0A7V8VET9_9BACT</name>
<evidence type="ECO:0000313" key="2">
    <source>
        <dbReference type="Proteomes" id="UP000542342"/>
    </source>
</evidence>
<sequence length="394" mass="44966">MDWGIPPGGVVSSVEVETTVPALVSCEVKASPAGTAIRLKRAAGLRRCSGVSVVIVNYYQWSNTRQLLRQLRDCSAWSQGQVRVVVVDNGSSGNVWIDTVGGIRVRYESRNLGFAAGVNRGVRELDRWRWGIWKNEGQIQEWFLLLNPDVTVPAGFLDAVLDMIEKLDTEEPRAGVVGLRLCNPDGSLQGSCGRFPTFGSTLRGLLRPRAWRKCQMLNTQQRQEVDWATGGCLLVRRDCFEQLGGLDESFFLYYEDVDFCRRAKAAGWQVFYEPRIAVTHHWPLHARSVPAPLRLITRHALMQFARKHWGRWSNLGLRGLVWLEALCREGWSRLRRRYRDSACYHQLRQLVGDMHRQRQQSIRQQLAFASRYLRAIAAAQDRVPAEQDHLDKNL</sequence>
<dbReference type="CDD" id="cd04186">
    <property type="entry name" value="GT_2_like_c"/>
    <property type="match status" value="1"/>
</dbReference>
<dbReference type="RefSeq" id="WP_194537908.1">
    <property type="nucleotide sequence ID" value="NZ_JACEFB010000006.1"/>
</dbReference>
<evidence type="ECO:0000313" key="1">
    <source>
        <dbReference type="EMBL" id="MBA2226467.1"/>
    </source>
</evidence>
<dbReference type="AlphaFoldDB" id="A0A7V8VET9"/>
<dbReference type="PANTHER" id="PTHR43179">
    <property type="entry name" value="RHAMNOSYLTRANSFERASE WBBL"/>
    <property type="match status" value="1"/>
</dbReference>
<gene>
    <name evidence="1" type="ORF">H0921_09875</name>
</gene>
<organism evidence="1 2">
    <name type="scientific">Thermogemmata fonticola</name>
    <dbReference type="NCBI Taxonomy" id="2755323"/>
    <lineage>
        <taxon>Bacteria</taxon>
        <taxon>Pseudomonadati</taxon>
        <taxon>Planctomycetota</taxon>
        <taxon>Planctomycetia</taxon>
        <taxon>Gemmatales</taxon>
        <taxon>Gemmataceae</taxon>
        <taxon>Thermogemmata</taxon>
    </lineage>
</organism>
<dbReference type="PANTHER" id="PTHR43179:SF7">
    <property type="entry name" value="RHAMNOSYLTRANSFERASE WBBL"/>
    <property type="match status" value="1"/>
</dbReference>
<keyword evidence="2" id="KW-1185">Reference proteome</keyword>
<keyword evidence="1" id="KW-0808">Transferase</keyword>
<comment type="caution">
    <text evidence="1">The sequence shown here is derived from an EMBL/GenBank/DDBJ whole genome shotgun (WGS) entry which is preliminary data.</text>
</comment>
<protein>
    <submittedName>
        <fullName evidence="1">Glycosyltransferase family 2 protein</fullName>
    </submittedName>
</protein>
<dbReference type="Pfam" id="PF13641">
    <property type="entry name" value="Glyco_tranf_2_3"/>
    <property type="match status" value="1"/>
</dbReference>
<reference evidence="1 2" key="1">
    <citation type="submission" date="2020-07" db="EMBL/GenBank/DDBJ databases">
        <title>Thermogemmata thermophila gen. nov., sp. nov., a novel moderate thermophilic planctomycete from a Kamchatka hot spring.</title>
        <authorList>
            <person name="Elcheninov A.G."/>
            <person name="Podosokorskaya O.A."/>
            <person name="Kovaleva O.L."/>
            <person name="Novikov A."/>
            <person name="Bonch-Osmolovskaya E.A."/>
            <person name="Toshchakov S.V."/>
            <person name="Kublanov I.V."/>
        </authorList>
    </citation>
    <scope>NUCLEOTIDE SEQUENCE [LARGE SCALE GENOMIC DNA]</scope>
    <source>
        <strain evidence="1 2">2918</strain>
    </source>
</reference>
<dbReference type="Gene3D" id="3.90.550.10">
    <property type="entry name" value="Spore Coat Polysaccharide Biosynthesis Protein SpsA, Chain A"/>
    <property type="match status" value="1"/>
</dbReference>
<dbReference type="SUPFAM" id="SSF53448">
    <property type="entry name" value="Nucleotide-diphospho-sugar transferases"/>
    <property type="match status" value="1"/>
</dbReference>
<proteinExistence type="predicted"/>
<dbReference type="Proteomes" id="UP000542342">
    <property type="component" value="Unassembled WGS sequence"/>
</dbReference>
<accession>A0A7V8VET9</accession>